<dbReference type="RefSeq" id="WP_193124969.1">
    <property type="nucleotide sequence ID" value="NZ_JADBGI010000044.1"/>
</dbReference>
<feature type="domain" description="Thioesterase" evidence="1">
    <location>
        <begin position="120"/>
        <end position="189"/>
    </location>
</feature>
<dbReference type="Pfam" id="PF20859">
    <property type="entry name" value="RHA1_ro05818_N"/>
    <property type="match status" value="1"/>
</dbReference>
<dbReference type="InterPro" id="IPR048654">
    <property type="entry name" value="RHA1_ro05818_N"/>
</dbReference>
<dbReference type="InterPro" id="IPR052061">
    <property type="entry name" value="PTE-AB_protein"/>
</dbReference>
<dbReference type="Gene3D" id="1.20.58.350">
    <property type="entry name" value="Thioesterase/thiol ester dehydrase-isomerase"/>
    <property type="match status" value="1"/>
</dbReference>
<sequence length="208" mass="21746">MTAGTEQPELTSPGTGTGIDAAADAARRVIESLLRSGDRGGTDLDTVADRLNAVADDLDRGAPDLAARMVHMWRGDGVTRHDPVTGPENAIAPPLHLTGCEDGSVEATVELGLAHQGPPGYVHGGMSALLLDHTLGVANHWAGLSGMTAELTLRYLRPTPLFTPLTVAAHQVSVDGRRIRTSGSISADGRECVRAEGLFVATHPARPR</sequence>
<reference evidence="3 4" key="1">
    <citation type="submission" date="2020-09" db="EMBL/GenBank/DDBJ databases">
        <title>Diversity and distribution of actinomycetes associated with coral in the coast of Hainan.</title>
        <authorList>
            <person name="Li F."/>
        </authorList>
    </citation>
    <scope>NUCLEOTIDE SEQUENCE [LARGE SCALE GENOMIC DNA]</scope>
    <source>
        <strain evidence="3 4">HNM0947</strain>
    </source>
</reference>
<organism evidence="3 4">
    <name type="scientific">Nocardiopsis coralli</name>
    <dbReference type="NCBI Taxonomy" id="2772213"/>
    <lineage>
        <taxon>Bacteria</taxon>
        <taxon>Bacillati</taxon>
        <taxon>Actinomycetota</taxon>
        <taxon>Actinomycetes</taxon>
        <taxon>Streptosporangiales</taxon>
        <taxon>Nocardiopsidaceae</taxon>
        <taxon>Nocardiopsis</taxon>
    </lineage>
</organism>
<keyword evidence="4" id="KW-1185">Reference proteome</keyword>
<dbReference type="PANTHER" id="PTHR47260:SF1">
    <property type="entry name" value="UPF0644 PROTEIN PB2B4.06"/>
    <property type="match status" value="1"/>
</dbReference>
<dbReference type="EMBL" id="JADBGI010000044">
    <property type="protein sequence ID" value="MBE3002382.1"/>
    <property type="molecule type" value="Genomic_DNA"/>
</dbReference>
<name>A0ABR9PEV7_9ACTN</name>
<evidence type="ECO:0000313" key="3">
    <source>
        <dbReference type="EMBL" id="MBE3002382.1"/>
    </source>
</evidence>
<dbReference type="CDD" id="cd03443">
    <property type="entry name" value="PaaI_thioesterase"/>
    <property type="match status" value="1"/>
</dbReference>
<accession>A0ABR9PEV7</accession>
<dbReference type="Gene3D" id="3.10.129.10">
    <property type="entry name" value="Hotdog Thioesterase"/>
    <property type="match status" value="1"/>
</dbReference>
<dbReference type="SUPFAM" id="SSF54637">
    <property type="entry name" value="Thioesterase/thiol ester dehydrase-isomerase"/>
    <property type="match status" value="1"/>
</dbReference>
<dbReference type="Pfam" id="PF03061">
    <property type="entry name" value="4HBT"/>
    <property type="match status" value="1"/>
</dbReference>
<evidence type="ECO:0000259" key="1">
    <source>
        <dbReference type="Pfam" id="PF03061"/>
    </source>
</evidence>
<protein>
    <submittedName>
        <fullName evidence="3">PaaI family thioesterase</fullName>
    </submittedName>
</protein>
<dbReference type="InterPro" id="IPR006683">
    <property type="entry name" value="Thioestr_dom"/>
</dbReference>
<dbReference type="Proteomes" id="UP000806528">
    <property type="component" value="Unassembled WGS sequence"/>
</dbReference>
<evidence type="ECO:0000313" key="4">
    <source>
        <dbReference type="Proteomes" id="UP000806528"/>
    </source>
</evidence>
<dbReference type="InterPro" id="IPR029069">
    <property type="entry name" value="HotDog_dom_sf"/>
</dbReference>
<comment type="caution">
    <text evidence="3">The sequence shown here is derived from an EMBL/GenBank/DDBJ whole genome shotgun (WGS) entry which is preliminary data.</text>
</comment>
<dbReference type="PANTHER" id="PTHR47260">
    <property type="entry name" value="UPF0644 PROTEIN PB2B4.06"/>
    <property type="match status" value="1"/>
</dbReference>
<proteinExistence type="predicted"/>
<gene>
    <name evidence="3" type="ORF">IDM40_27330</name>
</gene>
<feature type="domain" description="RHA1-ro05818 N-terminal helical" evidence="2">
    <location>
        <begin position="10"/>
        <end position="65"/>
    </location>
</feature>
<evidence type="ECO:0000259" key="2">
    <source>
        <dbReference type="Pfam" id="PF20859"/>
    </source>
</evidence>